<evidence type="ECO:0000313" key="1">
    <source>
        <dbReference type="EMBL" id="EFI32936.1"/>
    </source>
</evidence>
<name>D6SUF6_9BACT</name>
<dbReference type="OrthoDB" id="5501943at2"/>
<dbReference type="EMBL" id="ACJN02000004">
    <property type="protein sequence ID" value="EFI32936.1"/>
    <property type="molecule type" value="Genomic_DNA"/>
</dbReference>
<proteinExistence type="predicted"/>
<reference evidence="1" key="1">
    <citation type="submission" date="2010-05" db="EMBL/GenBank/DDBJ databases">
        <title>The draft genome of Desulfonatronospira thiodismutans ASO3-1.</title>
        <authorList>
            <consortium name="US DOE Joint Genome Institute (JGI-PGF)"/>
            <person name="Lucas S."/>
            <person name="Copeland A."/>
            <person name="Lapidus A."/>
            <person name="Cheng J.-F."/>
            <person name="Bruce D."/>
            <person name="Goodwin L."/>
            <person name="Pitluck S."/>
            <person name="Chertkov O."/>
            <person name="Brettin T."/>
            <person name="Detter J.C."/>
            <person name="Han C."/>
            <person name="Land M.L."/>
            <person name="Hauser L."/>
            <person name="Kyrpides N."/>
            <person name="Mikhailova N."/>
            <person name="Muyzer G."/>
            <person name="Woyke T."/>
        </authorList>
    </citation>
    <scope>NUCLEOTIDE SEQUENCE [LARGE SCALE GENOMIC DNA]</scope>
    <source>
        <strain evidence="1">ASO3-1</strain>
    </source>
</reference>
<evidence type="ECO:0000313" key="2">
    <source>
        <dbReference type="Proteomes" id="UP000005496"/>
    </source>
</evidence>
<gene>
    <name evidence="1" type="ORF">Dthio_PD0250</name>
</gene>
<organism evidence="1 2">
    <name type="scientific">Desulfonatronospira thiodismutans ASO3-1</name>
    <dbReference type="NCBI Taxonomy" id="555779"/>
    <lineage>
        <taxon>Bacteria</taxon>
        <taxon>Pseudomonadati</taxon>
        <taxon>Thermodesulfobacteriota</taxon>
        <taxon>Desulfovibrionia</taxon>
        <taxon>Desulfovibrionales</taxon>
        <taxon>Desulfonatronovibrionaceae</taxon>
        <taxon>Desulfonatronospira</taxon>
    </lineage>
</organism>
<comment type="caution">
    <text evidence="1">The sequence shown here is derived from an EMBL/GenBank/DDBJ whole genome shotgun (WGS) entry which is preliminary data.</text>
</comment>
<dbReference type="RefSeq" id="WP_008871629.1">
    <property type="nucleotide sequence ID" value="NZ_ACJN02000004.1"/>
</dbReference>
<dbReference type="AlphaFoldDB" id="D6SUF6"/>
<dbReference type="Proteomes" id="UP000005496">
    <property type="component" value="Unassembled WGS sequence"/>
</dbReference>
<accession>D6SUF6</accession>
<keyword evidence="2" id="KW-1185">Reference proteome</keyword>
<dbReference type="eggNOG" id="ENOG5030C51">
    <property type="taxonomic scope" value="Bacteria"/>
</dbReference>
<sequence>MTLQENNFKSRICLGYTSYRLETLPFVQSKMQHYDCIVLEEPPTPGFDEMLKGEMQVHDYLMLTEFGFPGFAEKQCLLLQQMYGMGKTILQVEPFVEELIGLHEFFAAEGRPDQIRPETRAGMVYDCERRWSDKLMKFYQVSGANRDFSYLVKAVKNFARADAEKGRLRDKMRARALEDILPGYQSVYVEAGYIHFFLAALLFARKPPFSRLETFYSLQDFFRERLGRRQVLGPGDVLTLLYTWMPEYGGPRADLLAARSLIYNKIVRKDEILEETDRFPHSRNELKAVQLAGSLDYEECKDVYREIRGLETREAMESVEVWVERKRQ</sequence>
<protein>
    <submittedName>
        <fullName evidence="1">Uncharacterized protein</fullName>
    </submittedName>
</protein>